<dbReference type="EnsemblMetazoa" id="ISCW023739-RA">
    <property type="protein sequence ID" value="ISCW023739-PA"/>
    <property type="gene ID" value="ISCW023739"/>
</dbReference>
<dbReference type="EMBL" id="ABJB010071649">
    <property type="status" value="NOT_ANNOTATED_CDS"/>
    <property type="molecule type" value="Genomic_DNA"/>
</dbReference>
<evidence type="ECO:0000313" key="3">
    <source>
        <dbReference type="EnsemblMetazoa" id="ISCW023739-PA"/>
    </source>
</evidence>
<evidence type="ECO:0000313" key="2">
    <source>
        <dbReference type="EMBL" id="EEC18079.1"/>
    </source>
</evidence>
<dbReference type="AlphaFoldDB" id="B7QGV7"/>
<dbReference type="VEuPathDB" id="VectorBase:ISCW023739"/>
<evidence type="ECO:0000313" key="4">
    <source>
        <dbReference type="Proteomes" id="UP000001555"/>
    </source>
</evidence>
<sequence>MGLAFFNLTPPIPVPWVQPVVGPVELVRAAACERRRWPAADAVATTAAASSSARMTPDNPGSSPAFSEGEEGAGGRGVGSGRRAFKFRNLRTLARTHLARAVNRTRELLCPSRRGPKQLTTIRPSSFPSGPEEAFQGPLAPESGPSCRTEAHNIWMPDGLAVVY</sequence>
<dbReference type="EMBL" id="DS934994">
    <property type="protein sequence ID" value="EEC18079.1"/>
    <property type="molecule type" value="Genomic_DNA"/>
</dbReference>
<accession>B7QGV7</accession>
<evidence type="ECO:0000256" key="1">
    <source>
        <dbReference type="SAM" id="MobiDB-lite"/>
    </source>
</evidence>
<protein>
    <submittedName>
        <fullName evidence="2 3">Uncharacterized protein</fullName>
    </submittedName>
</protein>
<dbReference type="PaxDb" id="6945-B7QGV7"/>
<name>B7QGV7_IXOSC</name>
<dbReference type="VEuPathDB" id="VectorBase:ISCI023739"/>
<organism>
    <name type="scientific">Ixodes scapularis</name>
    <name type="common">Black-legged tick</name>
    <name type="synonym">Deer tick</name>
    <dbReference type="NCBI Taxonomy" id="6945"/>
    <lineage>
        <taxon>Eukaryota</taxon>
        <taxon>Metazoa</taxon>
        <taxon>Ecdysozoa</taxon>
        <taxon>Arthropoda</taxon>
        <taxon>Chelicerata</taxon>
        <taxon>Arachnida</taxon>
        <taxon>Acari</taxon>
        <taxon>Parasitiformes</taxon>
        <taxon>Ixodida</taxon>
        <taxon>Ixodoidea</taxon>
        <taxon>Ixodidae</taxon>
        <taxon>Ixodinae</taxon>
        <taxon>Ixodes</taxon>
    </lineage>
</organism>
<keyword evidence="4" id="KW-1185">Reference proteome</keyword>
<dbReference type="InParanoid" id="B7QGV7"/>
<dbReference type="Proteomes" id="UP000001555">
    <property type="component" value="Unassembled WGS sequence"/>
</dbReference>
<proteinExistence type="predicted"/>
<dbReference type="HOGENOM" id="CLU_1620876_0_0_1"/>
<reference evidence="3" key="2">
    <citation type="submission" date="2020-05" db="UniProtKB">
        <authorList>
            <consortium name="EnsemblMetazoa"/>
        </authorList>
    </citation>
    <scope>IDENTIFICATION</scope>
    <source>
        <strain evidence="3">wikel</strain>
    </source>
</reference>
<reference evidence="2 4" key="1">
    <citation type="submission" date="2008-03" db="EMBL/GenBank/DDBJ databases">
        <title>Annotation of Ixodes scapularis.</title>
        <authorList>
            <consortium name="Ixodes scapularis Genome Project Consortium"/>
            <person name="Caler E."/>
            <person name="Hannick L.I."/>
            <person name="Bidwell S."/>
            <person name="Joardar V."/>
            <person name="Thiagarajan M."/>
            <person name="Amedeo P."/>
            <person name="Galinsky K.J."/>
            <person name="Schobel S."/>
            <person name="Inman J."/>
            <person name="Hostetler J."/>
            <person name="Miller J."/>
            <person name="Hammond M."/>
            <person name="Megy K."/>
            <person name="Lawson D."/>
            <person name="Kodira C."/>
            <person name="Sutton G."/>
            <person name="Meyer J."/>
            <person name="Hill C.A."/>
            <person name="Birren B."/>
            <person name="Nene V."/>
            <person name="Collins F."/>
            <person name="Alarcon-Chaidez F."/>
            <person name="Wikel S."/>
            <person name="Strausberg R."/>
        </authorList>
    </citation>
    <scope>NUCLEOTIDE SEQUENCE [LARGE SCALE GENOMIC DNA]</scope>
    <source>
        <strain evidence="4">Wikel</strain>
        <strain evidence="2">Wikel colony</strain>
    </source>
</reference>
<feature type="region of interest" description="Disordered" evidence="1">
    <location>
        <begin position="115"/>
        <end position="146"/>
    </location>
</feature>
<gene>
    <name evidence="2" type="ORF">IscW_ISCW023739</name>
</gene>
<feature type="region of interest" description="Disordered" evidence="1">
    <location>
        <begin position="47"/>
        <end position="81"/>
    </location>
</feature>
<feature type="compositionally biased region" description="Polar residues" evidence="1">
    <location>
        <begin position="118"/>
        <end position="128"/>
    </location>
</feature>